<protein>
    <submittedName>
        <fullName evidence="4">Fructokinase</fullName>
        <ecNumber evidence="4">2.7.1.4</ecNumber>
    </submittedName>
</protein>
<evidence type="ECO:0000256" key="2">
    <source>
        <dbReference type="SAM" id="Phobius"/>
    </source>
</evidence>
<evidence type="ECO:0000259" key="3">
    <source>
        <dbReference type="Pfam" id="PF13808"/>
    </source>
</evidence>
<dbReference type="EMBL" id="CP010822">
    <property type="protein sequence ID" value="ALJ90825.1"/>
    <property type="molecule type" value="Genomic_DNA"/>
</dbReference>
<dbReference type="RefSeq" id="WP_003045445.1">
    <property type="nucleotide sequence ID" value="NZ_CP010822.1"/>
</dbReference>
<dbReference type="InterPro" id="IPR051698">
    <property type="entry name" value="Transposase_11-like"/>
</dbReference>
<reference evidence="5" key="1">
    <citation type="journal article" date="2015" name="PLoS ONE">
        <title>Complete Genome Sequence of Thermus aquaticus Y51MC23.</title>
        <authorList>
            <person name="Brumm P.J."/>
            <person name="Monsma S."/>
            <person name="Keough B."/>
            <person name="Jasinovica S."/>
            <person name="Ferguson E."/>
            <person name="Schoenfeld T."/>
            <person name="Lodes M."/>
            <person name="Mead D.A."/>
        </authorList>
    </citation>
    <scope>NUCLEOTIDE SEQUENCE [LARGE SCALE GENOMIC DNA]</scope>
    <source>
        <strain evidence="5">BAA-2747 / Y51MC23</strain>
    </source>
</reference>
<gene>
    <name evidence="4" type="ORF">TO73_0977</name>
</gene>
<feature type="transmembrane region" description="Helical" evidence="2">
    <location>
        <begin position="20"/>
        <end position="37"/>
    </location>
</feature>
<keyword evidence="2" id="KW-1133">Transmembrane helix</keyword>
<feature type="region of interest" description="Disordered" evidence="1">
    <location>
        <begin position="126"/>
        <end position="180"/>
    </location>
</feature>
<evidence type="ECO:0000256" key="1">
    <source>
        <dbReference type="SAM" id="MobiDB-lite"/>
    </source>
</evidence>
<feature type="compositionally biased region" description="Gly residues" evidence="1">
    <location>
        <begin position="159"/>
        <end position="172"/>
    </location>
</feature>
<keyword evidence="2" id="KW-0812">Transmembrane</keyword>
<accession>A0ABM5VL35</accession>
<name>A0ABM5VL35_THEA5</name>
<feature type="compositionally biased region" description="Gly residues" evidence="1">
    <location>
        <begin position="140"/>
        <end position="150"/>
    </location>
</feature>
<dbReference type="PANTHER" id="PTHR30298">
    <property type="entry name" value="H REPEAT-ASSOCIATED PREDICTED TRANSPOSASE"/>
    <property type="match status" value="1"/>
</dbReference>
<evidence type="ECO:0000313" key="4">
    <source>
        <dbReference type="EMBL" id="ALJ90825.1"/>
    </source>
</evidence>
<dbReference type="PANTHER" id="PTHR30298:SF0">
    <property type="entry name" value="PROTEIN YBFL-RELATED"/>
    <property type="match status" value="1"/>
</dbReference>
<feature type="domain" description="H repeat-associated protein N-terminal" evidence="3">
    <location>
        <begin position="5"/>
        <end position="86"/>
    </location>
</feature>
<sequence length="372" mass="40407">MTLREVLSQIPDPRARNRQYPLWGLLALILVAFLSRVDSLRGVERFARANPHLLPHLGLRKPPGHTILTLLLHRLDPEKLQEALLQVFPGADLGEVLVVDGKHLKGSGKGKSPQVRLVEVLALGRFGAPTPNEPPDHPGPGQGGGEGGPSPFGAPGPPGGGGAQGEGGGGGRRVPVPGVSGEGGAKRGAYLFVLKGNQGELLEWALEVFKGMEERRLPGETEAVWNLVRDGEVWTYRVWASPYLPEEIRAFPGCGQVVRMEREVVRKGTGEVRRTVSYALTSLGPEVADARRLGELLLSRWEVENRSFWVRDVLFREDACQVRGVGAQVLAALRAFLVSLLHRQGVREKKAALEAFSFNPLAALRFLGLYAV</sequence>
<dbReference type="EC" id="2.7.1.4" evidence="4"/>
<keyword evidence="2" id="KW-0472">Membrane</keyword>
<dbReference type="Pfam" id="PF13808">
    <property type="entry name" value="DDE_Tnp_1_assoc"/>
    <property type="match status" value="1"/>
</dbReference>
<keyword evidence="4" id="KW-0808">Transferase</keyword>
<evidence type="ECO:0000313" key="5">
    <source>
        <dbReference type="Proteomes" id="UP000058660"/>
    </source>
</evidence>
<organism evidence="4 5">
    <name type="scientific">Thermus aquaticus (strain ATCC BAA-2747 / Y51MC23)</name>
    <dbReference type="NCBI Taxonomy" id="498848"/>
    <lineage>
        <taxon>Bacteria</taxon>
        <taxon>Thermotogati</taxon>
        <taxon>Deinococcota</taxon>
        <taxon>Deinococci</taxon>
        <taxon>Thermales</taxon>
        <taxon>Thermaceae</taxon>
        <taxon>Thermus</taxon>
    </lineage>
</organism>
<dbReference type="Proteomes" id="UP000058660">
    <property type="component" value="Chromosome"/>
</dbReference>
<dbReference type="GO" id="GO:0008865">
    <property type="term" value="F:fructokinase activity"/>
    <property type="evidence" value="ECO:0007669"/>
    <property type="project" value="UniProtKB-EC"/>
</dbReference>
<keyword evidence="5" id="KW-1185">Reference proteome</keyword>
<dbReference type="InterPro" id="IPR032806">
    <property type="entry name" value="YbfD_N"/>
</dbReference>
<proteinExistence type="predicted"/>